<dbReference type="HOGENOM" id="CLU_000288_144_2_1"/>
<evidence type="ECO:0000256" key="4">
    <source>
        <dbReference type="PROSITE-ProRule" id="PRU01161"/>
    </source>
</evidence>
<evidence type="ECO:0000256" key="1">
    <source>
        <dbReference type="ARBA" id="ARBA00022801"/>
    </source>
</evidence>
<dbReference type="PANTHER" id="PTHR24185">
    <property type="entry name" value="CALCIUM-INDEPENDENT PHOSPHOLIPASE A2-GAMMA"/>
    <property type="match status" value="1"/>
</dbReference>
<evidence type="ECO:0000256" key="2">
    <source>
        <dbReference type="ARBA" id="ARBA00022963"/>
    </source>
</evidence>
<dbReference type="EMBL" id="KN824375">
    <property type="protein sequence ID" value="KIM21662.1"/>
    <property type="molecule type" value="Genomic_DNA"/>
</dbReference>
<keyword evidence="3" id="KW-0443">Lipid metabolism</keyword>
<comment type="caution">
    <text evidence="4">Lacks conserved residue(s) required for the propagation of feature annotation.</text>
</comment>
<dbReference type="GO" id="GO:0016020">
    <property type="term" value="C:membrane"/>
    <property type="evidence" value="ECO:0007669"/>
    <property type="project" value="TreeGrafter"/>
</dbReference>
<protein>
    <recommendedName>
        <fullName evidence="6">PNPLA domain-containing protein</fullName>
    </recommendedName>
</protein>
<keyword evidence="8" id="KW-1185">Reference proteome</keyword>
<keyword evidence="2" id="KW-0442">Lipid degradation</keyword>
<name>A0A0C2WWC8_SERVB</name>
<dbReference type="Pfam" id="PF01734">
    <property type="entry name" value="Patatin"/>
    <property type="match status" value="1"/>
</dbReference>
<keyword evidence="1" id="KW-0378">Hydrolase</keyword>
<proteinExistence type="predicted"/>
<evidence type="ECO:0000313" key="7">
    <source>
        <dbReference type="EMBL" id="KIM21662.1"/>
    </source>
</evidence>
<organism evidence="7 8">
    <name type="scientific">Serendipita vermifera MAFF 305830</name>
    <dbReference type="NCBI Taxonomy" id="933852"/>
    <lineage>
        <taxon>Eukaryota</taxon>
        <taxon>Fungi</taxon>
        <taxon>Dikarya</taxon>
        <taxon>Basidiomycota</taxon>
        <taxon>Agaricomycotina</taxon>
        <taxon>Agaricomycetes</taxon>
        <taxon>Sebacinales</taxon>
        <taxon>Serendipitaceae</taxon>
        <taxon>Serendipita</taxon>
    </lineage>
</organism>
<feature type="transmembrane region" description="Helical" evidence="5">
    <location>
        <begin position="58"/>
        <end position="81"/>
    </location>
</feature>
<reference evidence="7 8" key="1">
    <citation type="submission" date="2014-04" db="EMBL/GenBank/DDBJ databases">
        <authorList>
            <consortium name="DOE Joint Genome Institute"/>
            <person name="Kuo A."/>
            <person name="Zuccaro A."/>
            <person name="Kohler A."/>
            <person name="Nagy L.G."/>
            <person name="Floudas D."/>
            <person name="Copeland A."/>
            <person name="Barry K.W."/>
            <person name="Cichocki N."/>
            <person name="Veneault-Fourrey C."/>
            <person name="LaButti K."/>
            <person name="Lindquist E.A."/>
            <person name="Lipzen A."/>
            <person name="Lundell T."/>
            <person name="Morin E."/>
            <person name="Murat C."/>
            <person name="Sun H."/>
            <person name="Tunlid A."/>
            <person name="Henrissat B."/>
            <person name="Grigoriev I.V."/>
            <person name="Hibbett D.S."/>
            <person name="Martin F."/>
            <person name="Nordberg H.P."/>
            <person name="Cantor M.N."/>
            <person name="Hua S.X."/>
        </authorList>
    </citation>
    <scope>NUCLEOTIDE SEQUENCE [LARGE SCALE GENOMIC DNA]</scope>
    <source>
        <strain evidence="7 8">MAFF 305830</strain>
    </source>
</reference>
<dbReference type="InterPro" id="IPR002641">
    <property type="entry name" value="PNPLA_dom"/>
</dbReference>
<dbReference type="AlphaFoldDB" id="A0A0C2WWC8"/>
<dbReference type="GO" id="GO:0016042">
    <property type="term" value="P:lipid catabolic process"/>
    <property type="evidence" value="ECO:0007669"/>
    <property type="project" value="UniProtKB-KW"/>
</dbReference>
<reference evidence="8" key="2">
    <citation type="submission" date="2015-01" db="EMBL/GenBank/DDBJ databases">
        <title>Evolutionary Origins and Diversification of the Mycorrhizal Mutualists.</title>
        <authorList>
            <consortium name="DOE Joint Genome Institute"/>
            <consortium name="Mycorrhizal Genomics Consortium"/>
            <person name="Kohler A."/>
            <person name="Kuo A."/>
            <person name="Nagy L.G."/>
            <person name="Floudas D."/>
            <person name="Copeland A."/>
            <person name="Barry K.W."/>
            <person name="Cichocki N."/>
            <person name="Veneault-Fourrey C."/>
            <person name="LaButti K."/>
            <person name="Lindquist E.A."/>
            <person name="Lipzen A."/>
            <person name="Lundell T."/>
            <person name="Morin E."/>
            <person name="Murat C."/>
            <person name="Riley R."/>
            <person name="Ohm R."/>
            <person name="Sun H."/>
            <person name="Tunlid A."/>
            <person name="Henrissat B."/>
            <person name="Grigoriev I.V."/>
            <person name="Hibbett D.S."/>
            <person name="Martin F."/>
        </authorList>
    </citation>
    <scope>NUCLEOTIDE SEQUENCE [LARGE SCALE GENOMIC DNA]</scope>
    <source>
        <strain evidence="8">MAFF 305830</strain>
    </source>
</reference>
<dbReference type="SUPFAM" id="SSF52151">
    <property type="entry name" value="FabD/lysophospholipase-like"/>
    <property type="match status" value="1"/>
</dbReference>
<evidence type="ECO:0000313" key="8">
    <source>
        <dbReference type="Proteomes" id="UP000054097"/>
    </source>
</evidence>
<keyword evidence="5" id="KW-1133">Transmembrane helix</keyword>
<evidence type="ECO:0000256" key="5">
    <source>
        <dbReference type="SAM" id="Phobius"/>
    </source>
</evidence>
<accession>A0A0C2WWC8</accession>
<keyword evidence="5" id="KW-0812">Transmembrane</keyword>
<feature type="domain" description="PNPLA" evidence="6">
    <location>
        <begin position="17"/>
        <end position="216"/>
    </location>
</feature>
<dbReference type="PANTHER" id="PTHR24185:SF1">
    <property type="entry name" value="CALCIUM-INDEPENDENT PHOSPHOLIPASE A2-GAMMA"/>
    <property type="match status" value="1"/>
</dbReference>
<dbReference type="Gene3D" id="3.40.1090.10">
    <property type="entry name" value="Cytosolic phospholipase A2 catalytic domain"/>
    <property type="match status" value="1"/>
</dbReference>
<dbReference type="STRING" id="933852.A0A0C2WWC8"/>
<dbReference type="OrthoDB" id="630895at2759"/>
<dbReference type="GO" id="GO:0019369">
    <property type="term" value="P:arachidonate metabolic process"/>
    <property type="evidence" value="ECO:0007669"/>
    <property type="project" value="TreeGrafter"/>
</dbReference>
<dbReference type="GO" id="GO:0046486">
    <property type="term" value="P:glycerolipid metabolic process"/>
    <property type="evidence" value="ECO:0007669"/>
    <property type="project" value="UniProtKB-ARBA"/>
</dbReference>
<dbReference type="PROSITE" id="PS51635">
    <property type="entry name" value="PNPLA"/>
    <property type="match status" value="1"/>
</dbReference>
<dbReference type="InterPro" id="IPR016035">
    <property type="entry name" value="Acyl_Trfase/lysoPLipase"/>
</dbReference>
<sequence length="293" mass="31416">MATQSDGREHTNGISILSLDAGGPRGISQLEILRNIMDKLADDEDDCPHPIIKRPCEVFTVIGGTGTGGLIAILLVVLGMATNEALETFTDLVNKVFTDVDHNPIKQTERLNQAINDILIKHGVRPDTKLVVANGKPSTCRLAIPVVDRKNAGSPIILINYVDRRGPPVNLTIAEAMLATCASPPLFLPAKVIKDYSTFEYISADLGLSNPVREIIEGAHGAFGDETTVICILSLGSGHPGVNVAPDSSGAADLVEFFRRIALDGERKAQDMAIQMKKLTVAPKRHGDSPESR</sequence>
<keyword evidence="5" id="KW-0472">Membrane</keyword>
<gene>
    <name evidence="7" type="ORF">M408DRAFT_29367</name>
</gene>
<dbReference type="GO" id="GO:0047499">
    <property type="term" value="F:calcium-independent phospholipase A2 activity"/>
    <property type="evidence" value="ECO:0007669"/>
    <property type="project" value="TreeGrafter"/>
</dbReference>
<evidence type="ECO:0000256" key="3">
    <source>
        <dbReference type="ARBA" id="ARBA00023098"/>
    </source>
</evidence>
<evidence type="ECO:0000259" key="6">
    <source>
        <dbReference type="PROSITE" id="PS51635"/>
    </source>
</evidence>
<dbReference type="Proteomes" id="UP000054097">
    <property type="component" value="Unassembled WGS sequence"/>
</dbReference>